<feature type="binding site" description="in inhibited form" evidence="11">
    <location>
        <position position="131"/>
    </location>
    <ligand>
        <name>Zn(2+)</name>
        <dbReference type="ChEBI" id="CHEBI:29105"/>
        <label>2</label>
        <note>catalytic</note>
    </ligand>
</feature>
<evidence type="ECO:0000256" key="1">
    <source>
        <dbReference type="ARBA" id="ARBA00009614"/>
    </source>
</evidence>
<feature type="binding site" evidence="11">
    <location>
        <position position="273"/>
    </location>
    <ligand>
        <name>Zn(2+)</name>
        <dbReference type="ChEBI" id="CHEBI:29105"/>
        <label>2</label>
        <note>catalytic</note>
    </ligand>
</feature>
<keyword evidence="6 11" id="KW-0862">Zinc</keyword>
<evidence type="ECO:0000256" key="10">
    <source>
        <dbReference type="PIRSR" id="PIRSR621190-1"/>
    </source>
</evidence>
<dbReference type="InterPro" id="IPR024079">
    <property type="entry name" value="MetalloPept_cat_dom_sf"/>
</dbReference>
<proteinExistence type="inferred from homology"/>
<dbReference type="GO" id="GO:0030198">
    <property type="term" value="P:extracellular matrix organization"/>
    <property type="evidence" value="ECO:0007669"/>
    <property type="project" value="TreeGrafter"/>
</dbReference>
<dbReference type="InterPro" id="IPR006026">
    <property type="entry name" value="Peptidase_Metallo"/>
</dbReference>
<accession>A0AAV7ETS1</accession>
<evidence type="ECO:0000256" key="9">
    <source>
        <dbReference type="ARBA" id="ARBA00023180"/>
    </source>
</evidence>
<evidence type="ECO:0000259" key="13">
    <source>
        <dbReference type="SMART" id="SM00235"/>
    </source>
</evidence>
<dbReference type="PANTHER" id="PTHR10201:SF321">
    <property type="entry name" value="METALLOENDOPROTEINASE 4-MMP"/>
    <property type="match status" value="1"/>
</dbReference>
<name>A0AAV7ETS1_ARIFI</name>
<feature type="binding site" evidence="11">
    <location>
        <position position="220"/>
    </location>
    <ligand>
        <name>Zn(2+)</name>
        <dbReference type="ChEBI" id="CHEBI:29105"/>
        <label>1</label>
    </ligand>
</feature>
<feature type="binding site" evidence="11">
    <location>
        <position position="277"/>
    </location>
    <ligand>
        <name>Zn(2+)</name>
        <dbReference type="ChEBI" id="CHEBI:29105"/>
        <label>2</label>
        <note>catalytic</note>
    </ligand>
</feature>
<dbReference type="Pfam" id="PF01471">
    <property type="entry name" value="PG_binding_1"/>
    <property type="match status" value="1"/>
</dbReference>
<evidence type="ECO:0000313" key="14">
    <source>
        <dbReference type="EMBL" id="KAG9452285.1"/>
    </source>
</evidence>
<dbReference type="AlphaFoldDB" id="A0AAV7ETS1"/>
<evidence type="ECO:0000256" key="2">
    <source>
        <dbReference type="ARBA" id="ARBA00022670"/>
    </source>
</evidence>
<feature type="binding site" evidence="11">
    <location>
        <position position="222"/>
    </location>
    <ligand>
        <name>Zn(2+)</name>
        <dbReference type="ChEBI" id="CHEBI:29105"/>
        <label>1</label>
    </ligand>
</feature>
<feature type="domain" description="Peptidase metallopeptidase" evidence="13">
    <location>
        <begin position="154"/>
        <end position="318"/>
    </location>
</feature>
<dbReference type="InterPro" id="IPR002477">
    <property type="entry name" value="Peptidoglycan-bd-like"/>
</dbReference>
<evidence type="ECO:0000256" key="5">
    <source>
        <dbReference type="ARBA" id="ARBA00022801"/>
    </source>
</evidence>
<keyword evidence="9" id="KW-0325">Glycoprotein</keyword>
<keyword evidence="3 11" id="KW-0479">Metal-binding</keyword>
<keyword evidence="11" id="KW-0106">Calcium</keyword>
<dbReference type="Proteomes" id="UP000825729">
    <property type="component" value="Unassembled WGS sequence"/>
</dbReference>
<evidence type="ECO:0000256" key="4">
    <source>
        <dbReference type="ARBA" id="ARBA00022729"/>
    </source>
</evidence>
<feature type="transmembrane region" description="Helical" evidence="12">
    <location>
        <begin position="341"/>
        <end position="364"/>
    </location>
</feature>
<dbReference type="Gene3D" id="3.40.390.10">
    <property type="entry name" value="Collagenase (Catalytic Domain)"/>
    <property type="match status" value="1"/>
</dbReference>
<evidence type="ECO:0000313" key="15">
    <source>
        <dbReference type="Proteomes" id="UP000825729"/>
    </source>
</evidence>
<dbReference type="InterPro" id="IPR021190">
    <property type="entry name" value="Pept_M10A"/>
</dbReference>
<feature type="binding site" evidence="11">
    <location>
        <position position="283"/>
    </location>
    <ligand>
        <name>Zn(2+)</name>
        <dbReference type="ChEBI" id="CHEBI:29105"/>
        <label>2</label>
        <note>catalytic</note>
    </ligand>
</feature>
<reference evidence="14 15" key="1">
    <citation type="submission" date="2021-07" db="EMBL/GenBank/DDBJ databases">
        <title>The Aristolochia fimbriata genome: insights into angiosperm evolution, floral development and chemical biosynthesis.</title>
        <authorList>
            <person name="Jiao Y."/>
        </authorList>
    </citation>
    <scope>NUCLEOTIDE SEQUENCE [LARGE SCALE GENOMIC DNA]</scope>
    <source>
        <strain evidence="14">IBCAS-2021</strain>
        <tissue evidence="14">Leaf</tissue>
    </source>
</reference>
<keyword evidence="12" id="KW-1133">Transmembrane helix</keyword>
<dbReference type="GO" id="GO:0030574">
    <property type="term" value="P:collagen catabolic process"/>
    <property type="evidence" value="ECO:0007669"/>
    <property type="project" value="TreeGrafter"/>
</dbReference>
<evidence type="ECO:0000256" key="11">
    <source>
        <dbReference type="PIRSR" id="PIRSR621190-2"/>
    </source>
</evidence>
<sequence>MLSHKALMVPLSPSGPLFFFFFSFSLFFGLSLPARTAPPLDKTTATTVDALSHQFQRLVDAERGKDVAGIAELKRYLNRFGYVVTPEATNFSDSFDDRFSAAVSKYQSNLGLTVTGRLDSDTISSMTTPRCGVSDAPSAGPVLRSTRRYQFFPGQPRWTRSSLTYAFSPANAAPYLDPSEVRNVFRRAFSRWAAVIPVTFEETPDYLSADVKIGFYGGDHGDGEPFDGVLGVLAHAFSPENGRFHLDAAETWSLDFGSERSRSAVDLESVATHEIGHVLGLAHTPVREAIMYASLSPRTKKVDLTVDDVKGAQFLYGSNPDFNISSLAASDTSSASLCTAAVGRIIIVSLAAVAMLLVSSAAAAA</sequence>
<keyword evidence="4" id="KW-0732">Signal</keyword>
<dbReference type="GO" id="GO:0031012">
    <property type="term" value="C:extracellular matrix"/>
    <property type="evidence" value="ECO:0007669"/>
    <property type="project" value="InterPro"/>
</dbReference>
<keyword evidence="7" id="KW-0482">Metalloprotease</keyword>
<dbReference type="SMART" id="SM00235">
    <property type="entry name" value="ZnMc"/>
    <property type="match status" value="1"/>
</dbReference>
<dbReference type="InterPro" id="IPR036365">
    <property type="entry name" value="PGBD-like_sf"/>
</dbReference>
<dbReference type="SUPFAM" id="SSF47090">
    <property type="entry name" value="PGBD-like"/>
    <property type="match status" value="1"/>
</dbReference>
<feature type="binding site" evidence="11">
    <location>
        <position position="247"/>
    </location>
    <ligand>
        <name>Ca(2+)</name>
        <dbReference type="ChEBI" id="CHEBI:29108"/>
        <label>3</label>
    </ligand>
</feature>
<feature type="binding site" evidence="11">
    <location>
        <position position="235"/>
    </location>
    <ligand>
        <name>Zn(2+)</name>
        <dbReference type="ChEBI" id="CHEBI:29105"/>
        <label>1</label>
    </ligand>
</feature>
<dbReference type="SUPFAM" id="SSF55486">
    <property type="entry name" value="Metalloproteases ('zincins'), catalytic domain"/>
    <property type="match status" value="1"/>
</dbReference>
<dbReference type="GO" id="GO:0008270">
    <property type="term" value="F:zinc ion binding"/>
    <property type="evidence" value="ECO:0007669"/>
    <property type="project" value="InterPro"/>
</dbReference>
<comment type="cofactor">
    <cofactor evidence="11">
        <name>Ca(2+)</name>
        <dbReference type="ChEBI" id="CHEBI:29108"/>
    </cofactor>
    <text evidence="11">Can bind about 5 Ca(2+) ions per subunit.</text>
</comment>
<evidence type="ECO:0000256" key="8">
    <source>
        <dbReference type="ARBA" id="ARBA00023145"/>
    </source>
</evidence>
<keyword evidence="12" id="KW-0812">Transmembrane</keyword>
<feature type="binding site" evidence="11">
    <location>
        <position position="250"/>
    </location>
    <ligand>
        <name>Ca(2+)</name>
        <dbReference type="ChEBI" id="CHEBI:29108"/>
        <label>3</label>
    </ligand>
</feature>
<comment type="cofactor">
    <cofactor evidence="11">
        <name>Zn(2+)</name>
        <dbReference type="ChEBI" id="CHEBI:29105"/>
    </cofactor>
    <text evidence="11">Binds 2 Zn(2+) ions per subunit.</text>
</comment>
<keyword evidence="8" id="KW-0865">Zymogen</keyword>
<feature type="binding site" evidence="11">
    <location>
        <position position="227"/>
    </location>
    <ligand>
        <name>Ca(2+)</name>
        <dbReference type="ChEBI" id="CHEBI:29108"/>
        <label>3</label>
    </ligand>
</feature>
<dbReference type="PRINTS" id="PR00138">
    <property type="entry name" value="MATRIXIN"/>
</dbReference>
<evidence type="ECO:0000256" key="12">
    <source>
        <dbReference type="SAM" id="Phobius"/>
    </source>
</evidence>
<feature type="binding site" evidence="11">
    <location>
        <position position="291"/>
    </location>
    <ligand>
        <name>Zn(2+)</name>
        <dbReference type="ChEBI" id="CHEBI:29105"/>
        <label>2</label>
        <note>catalytic</note>
    </ligand>
</feature>
<feature type="binding site" evidence="11">
    <location>
        <position position="210"/>
    </location>
    <ligand>
        <name>Ca(2+)</name>
        <dbReference type="ChEBI" id="CHEBI:29108"/>
        <label>2</label>
    </ligand>
</feature>
<dbReference type="Pfam" id="PF00413">
    <property type="entry name" value="Peptidase_M10"/>
    <property type="match status" value="1"/>
</dbReference>
<dbReference type="GO" id="GO:0006508">
    <property type="term" value="P:proteolysis"/>
    <property type="evidence" value="ECO:0007669"/>
    <property type="project" value="UniProtKB-KW"/>
</dbReference>
<dbReference type="CDD" id="cd04278">
    <property type="entry name" value="ZnMc_MMP"/>
    <property type="match status" value="1"/>
</dbReference>
<feature type="binding site" evidence="11">
    <location>
        <position position="250"/>
    </location>
    <ligand>
        <name>Ca(2+)</name>
        <dbReference type="ChEBI" id="CHEBI:29108"/>
        <label>1</label>
    </ligand>
</feature>
<protein>
    <recommendedName>
        <fullName evidence="13">Peptidase metallopeptidase domain-containing protein</fullName>
    </recommendedName>
</protein>
<dbReference type="GO" id="GO:0004222">
    <property type="term" value="F:metalloendopeptidase activity"/>
    <property type="evidence" value="ECO:0007669"/>
    <property type="project" value="InterPro"/>
</dbReference>
<feature type="binding site" evidence="11">
    <location>
        <position position="228"/>
    </location>
    <ligand>
        <name>Ca(2+)</name>
        <dbReference type="ChEBI" id="CHEBI:29108"/>
        <label>3</label>
    </ligand>
</feature>
<comment type="similarity">
    <text evidence="1">Belongs to the peptidase M10A family. Matrix metalloproteinases (MMPs) subfamily.</text>
</comment>
<dbReference type="InterPro" id="IPR033739">
    <property type="entry name" value="M10A_MMP"/>
</dbReference>
<dbReference type="EMBL" id="JAINDJ010000003">
    <property type="protein sequence ID" value="KAG9452285.1"/>
    <property type="molecule type" value="Genomic_DNA"/>
</dbReference>
<keyword evidence="15" id="KW-1185">Reference proteome</keyword>
<dbReference type="PANTHER" id="PTHR10201">
    <property type="entry name" value="MATRIX METALLOPROTEINASE"/>
    <property type="match status" value="1"/>
</dbReference>
<evidence type="ECO:0000256" key="6">
    <source>
        <dbReference type="ARBA" id="ARBA00022833"/>
    </source>
</evidence>
<evidence type="ECO:0000256" key="7">
    <source>
        <dbReference type="ARBA" id="ARBA00023049"/>
    </source>
</evidence>
<feature type="binding site" evidence="11">
    <location>
        <position position="245"/>
    </location>
    <ligand>
        <name>Zn(2+)</name>
        <dbReference type="ChEBI" id="CHEBI:29105"/>
        <label>1</label>
    </ligand>
</feature>
<feature type="binding site" evidence="11">
    <location>
        <position position="347"/>
    </location>
    <ligand>
        <name>Ca(2+)</name>
        <dbReference type="ChEBI" id="CHEBI:29108"/>
        <label>5</label>
    </ligand>
</feature>
<comment type="caution">
    <text evidence="14">The sequence shown here is derived from an EMBL/GenBank/DDBJ whole genome shotgun (WGS) entry which is preliminary data.</text>
</comment>
<evidence type="ECO:0000256" key="3">
    <source>
        <dbReference type="ARBA" id="ARBA00022723"/>
    </source>
</evidence>
<keyword evidence="5" id="KW-0378">Hydrolase</keyword>
<dbReference type="FunFam" id="3.40.390.10:FF:000018">
    <property type="entry name" value="Metalloendoproteinase 1"/>
    <property type="match status" value="1"/>
</dbReference>
<keyword evidence="2" id="KW-0645">Protease</keyword>
<dbReference type="InterPro" id="IPR001818">
    <property type="entry name" value="Pept_M10_metallopeptidase"/>
</dbReference>
<gene>
    <name evidence="14" type="ORF">H6P81_005189</name>
</gene>
<keyword evidence="12" id="KW-0472">Membrane</keyword>
<organism evidence="14 15">
    <name type="scientific">Aristolochia fimbriata</name>
    <name type="common">White veined hardy Dutchman's pipe vine</name>
    <dbReference type="NCBI Taxonomy" id="158543"/>
    <lineage>
        <taxon>Eukaryota</taxon>
        <taxon>Viridiplantae</taxon>
        <taxon>Streptophyta</taxon>
        <taxon>Embryophyta</taxon>
        <taxon>Tracheophyta</taxon>
        <taxon>Spermatophyta</taxon>
        <taxon>Magnoliopsida</taxon>
        <taxon>Magnoliidae</taxon>
        <taxon>Piperales</taxon>
        <taxon>Aristolochiaceae</taxon>
        <taxon>Aristolochia</taxon>
    </lineage>
</organism>
<feature type="active site" evidence="10">
    <location>
        <position position="274"/>
    </location>
</feature>